<reference evidence="2 3" key="1">
    <citation type="submission" date="2015-06" db="EMBL/GenBank/DDBJ databases">
        <title>Draft genome of the moderately acidophilic sulfate reducer Candidatus Desulfosporosinus acididurans strain M1.</title>
        <authorList>
            <person name="Poehlein A."/>
            <person name="Petzsch P."/>
            <person name="Johnson B.D."/>
            <person name="Schloemann M."/>
            <person name="Daniel R."/>
            <person name="Muehling M."/>
        </authorList>
    </citation>
    <scope>NUCLEOTIDE SEQUENCE [LARGE SCALE GENOMIC DNA]</scope>
    <source>
        <strain evidence="2 3">M1</strain>
    </source>
</reference>
<dbReference type="InterPro" id="IPR049369">
    <property type="entry name" value="BF1531-like_N"/>
</dbReference>
<accession>A0A0J1IK41</accession>
<comment type="caution">
    <text evidence="2">The sequence shown here is derived from an EMBL/GenBank/DDBJ whole genome shotgun (WGS) entry which is preliminary data.</text>
</comment>
<evidence type="ECO:0000259" key="1">
    <source>
        <dbReference type="Pfam" id="PF21211"/>
    </source>
</evidence>
<dbReference type="InterPro" id="IPR036412">
    <property type="entry name" value="HAD-like_sf"/>
</dbReference>
<dbReference type="NCBIfam" id="TIGR01681">
    <property type="entry name" value="HAD-SF-IIIC"/>
    <property type="match status" value="1"/>
</dbReference>
<dbReference type="STRING" id="476652.DEAC_c30330"/>
<dbReference type="Proteomes" id="UP000036356">
    <property type="component" value="Unassembled WGS sequence"/>
</dbReference>
<feature type="domain" description="BF1531-like N-terminal" evidence="1">
    <location>
        <begin position="30"/>
        <end position="224"/>
    </location>
</feature>
<name>A0A0J1IK41_9FIRM</name>
<dbReference type="PATRIC" id="fig|476652.3.peg.3192"/>
<dbReference type="Pfam" id="PF21211">
    <property type="entry name" value="FkbH_N"/>
    <property type="match status" value="1"/>
</dbReference>
<sequence>MPQTAADYVRIYRKLTAEMREEWGSEREVKIALLSSFTIQPLSEILTVKCLIDGIKPDIYTAPYNQYTQEILDRNSSLYAFKPDIIVLFIDLRTLLGDYYFLPYQLNNTARKTLIFEKLDQLTNLVGILNQNCSAKVMVHNFEMPSFSPLGILESKQEFGIVEAVQLLNQHLRKVWKDNDQVLLFDYQNWCSYYGQHSLCDPKYYYLGDVKLSFEYMPMLCDAYLGYLKPLLGILVKCIVLDLDNTLWGGVLGEDGLEGIRLGPTAEGRPYWEFQKFFLALYQRGIILALNSKNNAAEVKQVLAQHPYMLLREEHFAAERINWLDKAENLRSLAQELNIGLDSMVFIDDDPLNREIVKGSLPEVTVVDLPEDPALYLTTVQQLNIWNVLQFTAEDQQKGQMYTAQRQRKEMLESSASVEDYLSGLGMTAKIHPANTFTIPRIAQMTLKTNQFNLTTRRYEEGQIRAMAASNRYLIAGVQVIDKFGDNGITGLVMVEKGDQRWRIDNFLLSCRVIGRKIEDVMLAYVWEQARQAGVSIIEGEFIPTAKNIPSQDFYVSHGFRHVRTEAQRQIWEFDMRHDFPYPDFIQVIMG</sequence>
<dbReference type="InterPro" id="IPR023214">
    <property type="entry name" value="HAD_sf"/>
</dbReference>
<evidence type="ECO:0000313" key="3">
    <source>
        <dbReference type="Proteomes" id="UP000036356"/>
    </source>
</evidence>
<dbReference type="SUPFAM" id="SSF56784">
    <property type="entry name" value="HAD-like"/>
    <property type="match status" value="1"/>
</dbReference>
<dbReference type="InterPro" id="IPR010037">
    <property type="entry name" value="FkbH_domain"/>
</dbReference>
<protein>
    <submittedName>
        <fullName evidence="2">NLI interacting factor-like phosphatase</fullName>
    </submittedName>
</protein>
<evidence type="ECO:0000313" key="2">
    <source>
        <dbReference type="EMBL" id="KLU65066.1"/>
    </source>
</evidence>
<dbReference type="InterPro" id="IPR010033">
    <property type="entry name" value="HAD_SF_ppase_IIIC"/>
</dbReference>
<organism evidence="2 3">
    <name type="scientific">Desulfosporosinus acididurans</name>
    <dbReference type="NCBI Taxonomy" id="476652"/>
    <lineage>
        <taxon>Bacteria</taxon>
        <taxon>Bacillati</taxon>
        <taxon>Bacillota</taxon>
        <taxon>Clostridia</taxon>
        <taxon>Eubacteriales</taxon>
        <taxon>Desulfitobacteriaceae</taxon>
        <taxon>Desulfosporosinus</taxon>
    </lineage>
</organism>
<proteinExistence type="predicted"/>
<dbReference type="AlphaFoldDB" id="A0A0J1IK41"/>
<gene>
    <name evidence="2" type="ORF">DEAC_c30330</name>
</gene>
<dbReference type="InterPro" id="IPR016181">
    <property type="entry name" value="Acyl_CoA_acyltransferase"/>
</dbReference>
<dbReference type="InterPro" id="IPR036514">
    <property type="entry name" value="SGNH_hydro_sf"/>
</dbReference>
<dbReference type="Gene3D" id="3.40.50.1000">
    <property type="entry name" value="HAD superfamily/HAD-like"/>
    <property type="match status" value="1"/>
</dbReference>
<keyword evidence="3" id="KW-1185">Reference proteome</keyword>
<dbReference type="Gene3D" id="3.40.630.30">
    <property type="match status" value="1"/>
</dbReference>
<dbReference type="NCBIfam" id="TIGR01686">
    <property type="entry name" value="FkbH"/>
    <property type="match status" value="1"/>
</dbReference>
<dbReference type="Gene3D" id="3.40.50.1110">
    <property type="entry name" value="SGNH hydrolase"/>
    <property type="match status" value="1"/>
</dbReference>
<dbReference type="SUPFAM" id="SSF55729">
    <property type="entry name" value="Acyl-CoA N-acyltransferases (Nat)"/>
    <property type="match status" value="1"/>
</dbReference>
<dbReference type="EMBL" id="LDZY01000010">
    <property type="protein sequence ID" value="KLU65066.1"/>
    <property type="molecule type" value="Genomic_DNA"/>
</dbReference>